<evidence type="ECO:0000256" key="5">
    <source>
        <dbReference type="ARBA" id="ARBA00023274"/>
    </source>
</evidence>
<keyword evidence="3" id="KW-0689">Ribosomal protein</keyword>
<evidence type="ECO:0000256" key="6">
    <source>
        <dbReference type="ARBA" id="ARBA00069051"/>
    </source>
</evidence>
<evidence type="ECO:0000256" key="4">
    <source>
        <dbReference type="ARBA" id="ARBA00023128"/>
    </source>
</evidence>
<proteinExistence type="inferred from homology"/>
<evidence type="ECO:0000256" key="7">
    <source>
        <dbReference type="ARBA" id="ARBA00082661"/>
    </source>
</evidence>
<keyword evidence="9" id="KW-1185">Reference proteome</keyword>
<keyword evidence="4" id="KW-0496">Mitochondrion</keyword>
<protein>
    <recommendedName>
        <fullName evidence="6">Large ribosomal subunit protein uL18m</fullName>
    </recommendedName>
    <alternativeName>
        <fullName evidence="7">39S ribosomal protein L18, mitochondrial</fullName>
    </alternativeName>
</protein>
<dbReference type="GO" id="GO:0006412">
    <property type="term" value="P:translation"/>
    <property type="evidence" value="ECO:0007669"/>
    <property type="project" value="InterPro"/>
</dbReference>
<dbReference type="GO" id="GO:0005743">
    <property type="term" value="C:mitochondrial inner membrane"/>
    <property type="evidence" value="ECO:0007669"/>
    <property type="project" value="UniProtKB-ARBA"/>
</dbReference>
<organism evidence="8 9">
    <name type="scientific">Caenorhabditis auriculariae</name>
    <dbReference type="NCBI Taxonomy" id="2777116"/>
    <lineage>
        <taxon>Eukaryota</taxon>
        <taxon>Metazoa</taxon>
        <taxon>Ecdysozoa</taxon>
        <taxon>Nematoda</taxon>
        <taxon>Chromadorea</taxon>
        <taxon>Rhabditida</taxon>
        <taxon>Rhabditina</taxon>
        <taxon>Rhabditomorpha</taxon>
        <taxon>Rhabditoidea</taxon>
        <taxon>Rhabditidae</taxon>
        <taxon>Peloderinae</taxon>
        <taxon>Caenorhabditis</taxon>
    </lineage>
</organism>
<comment type="similarity">
    <text evidence="2">Belongs to the universal ribosomal protein uL18 family.</text>
</comment>
<reference evidence="8" key="1">
    <citation type="submission" date="2020-10" db="EMBL/GenBank/DDBJ databases">
        <authorList>
            <person name="Kikuchi T."/>
        </authorList>
    </citation>
    <scope>NUCLEOTIDE SEQUENCE</scope>
    <source>
        <strain evidence="8">NKZ352</strain>
    </source>
</reference>
<evidence type="ECO:0000313" key="8">
    <source>
        <dbReference type="EMBL" id="CAD6187821.1"/>
    </source>
</evidence>
<dbReference type="FunFam" id="3.30.420.80:FF:000005">
    <property type="entry name" value="39S ribosomal protein L18, mitochondrial"/>
    <property type="match status" value="1"/>
</dbReference>
<keyword evidence="5" id="KW-0687">Ribonucleoprotein</keyword>
<comment type="subcellular location">
    <subcellularLocation>
        <location evidence="1">Mitochondrion</location>
    </subcellularLocation>
</comment>
<dbReference type="GO" id="GO:0008097">
    <property type="term" value="F:5S rRNA binding"/>
    <property type="evidence" value="ECO:0007669"/>
    <property type="project" value="TreeGrafter"/>
</dbReference>
<comment type="caution">
    <text evidence="8">The sequence shown here is derived from an EMBL/GenBank/DDBJ whole genome shotgun (WGS) entry which is preliminary data.</text>
</comment>
<dbReference type="GO" id="GO:0003735">
    <property type="term" value="F:structural constituent of ribosome"/>
    <property type="evidence" value="ECO:0007669"/>
    <property type="project" value="InterPro"/>
</dbReference>
<evidence type="ECO:0000256" key="1">
    <source>
        <dbReference type="ARBA" id="ARBA00004173"/>
    </source>
</evidence>
<dbReference type="PANTHER" id="PTHR12899:SF3">
    <property type="entry name" value="LARGE RIBOSOMAL SUBUNIT PROTEIN UL18M"/>
    <property type="match status" value="1"/>
</dbReference>
<dbReference type="Proteomes" id="UP000835052">
    <property type="component" value="Unassembled WGS sequence"/>
</dbReference>
<dbReference type="GO" id="GO:1990904">
    <property type="term" value="C:ribonucleoprotein complex"/>
    <property type="evidence" value="ECO:0007669"/>
    <property type="project" value="UniProtKB-KW"/>
</dbReference>
<dbReference type="Gene3D" id="3.30.420.80">
    <property type="entry name" value="Ribosomal protein S11"/>
    <property type="match status" value="1"/>
</dbReference>
<evidence type="ECO:0000313" key="9">
    <source>
        <dbReference type="Proteomes" id="UP000835052"/>
    </source>
</evidence>
<gene>
    <name evidence="8" type="ORF">CAUJ_LOCUS3740</name>
</gene>
<dbReference type="CDD" id="cd00432">
    <property type="entry name" value="Ribosomal_L18_L5e"/>
    <property type="match status" value="1"/>
</dbReference>
<dbReference type="InterPro" id="IPR036967">
    <property type="entry name" value="Ribosomal_uS11_sf"/>
</dbReference>
<accession>A0A8S1GXF2</accession>
<name>A0A8S1GXF2_9PELO</name>
<dbReference type="GO" id="GO:0005840">
    <property type="term" value="C:ribosome"/>
    <property type="evidence" value="ECO:0007669"/>
    <property type="project" value="UniProtKB-KW"/>
</dbReference>
<dbReference type="EMBL" id="CAJGYM010000007">
    <property type="protein sequence ID" value="CAD6187821.1"/>
    <property type="molecule type" value="Genomic_DNA"/>
</dbReference>
<dbReference type="InterPro" id="IPR005484">
    <property type="entry name" value="Ribosomal_uL18_bac/plant/anim"/>
</dbReference>
<dbReference type="PANTHER" id="PTHR12899">
    <property type="entry name" value="39S RIBOSOMAL PROTEIN L18, MITOCHONDRIAL"/>
    <property type="match status" value="1"/>
</dbReference>
<dbReference type="InterPro" id="IPR057268">
    <property type="entry name" value="Ribosomal_L18"/>
</dbReference>
<evidence type="ECO:0000256" key="2">
    <source>
        <dbReference type="ARBA" id="ARBA00007116"/>
    </source>
</evidence>
<dbReference type="OrthoDB" id="1932324at2759"/>
<dbReference type="AlphaFoldDB" id="A0A8S1GXF2"/>
<evidence type="ECO:0000256" key="3">
    <source>
        <dbReference type="ARBA" id="ARBA00022980"/>
    </source>
</evidence>
<sequence length="170" mass="19915">MPPRFVWRFINRNPRNNELVGRQKFPTGYQFEKDRAHRSFIYKVALVESKAHQEGFLVHYRDGVVLSASTREAEISQQLYSNTDACAALNIARVLAMRCLQSGIHFARPSASEEEIAKSKHQKHFFEALRSEGLTLQEPEPVEHSYENDHRFTWQRYPLKANRQEKLDEL</sequence>
<dbReference type="SUPFAM" id="SSF53137">
    <property type="entry name" value="Translational machinery components"/>
    <property type="match status" value="1"/>
</dbReference>